<dbReference type="NCBIfam" id="TIGR02262">
    <property type="entry name" value="benz_CoA_lig"/>
    <property type="match status" value="1"/>
</dbReference>
<dbReference type="Pfam" id="PF00501">
    <property type="entry name" value="AMP-binding"/>
    <property type="match status" value="1"/>
</dbReference>
<dbReference type="PROSITE" id="PS00455">
    <property type="entry name" value="AMP_BINDING"/>
    <property type="match status" value="1"/>
</dbReference>
<dbReference type="InterPro" id="IPR000873">
    <property type="entry name" value="AMP-dep_synth/lig_dom"/>
</dbReference>
<dbReference type="PANTHER" id="PTHR43352:SF1">
    <property type="entry name" value="ANTHRANILATE--COA LIGASE"/>
    <property type="match status" value="1"/>
</dbReference>
<comment type="caution">
    <text evidence="4">The sequence shown here is derived from an EMBL/GenBank/DDBJ whole genome shotgun (WGS) entry which is preliminary data.</text>
</comment>
<protein>
    <submittedName>
        <fullName evidence="4">Benzoate-CoA ligase family protein</fullName>
    </submittedName>
</protein>
<gene>
    <name evidence="4" type="ORF">ACETIH_24210</name>
</gene>
<dbReference type="InterPro" id="IPR042099">
    <property type="entry name" value="ANL_N_sf"/>
</dbReference>
<dbReference type="InterPro" id="IPR020845">
    <property type="entry name" value="AMP-binding_CS"/>
</dbReference>
<dbReference type="Proteomes" id="UP001593940">
    <property type="component" value="Unassembled WGS sequence"/>
</dbReference>
<keyword evidence="5" id="KW-1185">Reference proteome</keyword>
<proteinExistence type="predicted"/>
<sequence>MADTAHVDTFARDNLPPRDQWPTFIFNRPELQYPERLNCAAAFLDRWVEAGRGDQPCLISPAETLTYRELQERVNRICNVLVQRLGFVPGSRVLLRSANNPMMVAAYLAVLKAGGVVVATMPLLRAKEIAYPLNKARITIALCDYRLAEDMERAKVMAPDLQHVVYWGSGKPDSLEALIAGTSCEFEAVDTAADDVCLIGFTSGTTGEPKGTMHFHRDMLAICDAYSRNVLRPESSDRFIGSPPLAFTFGLGGIVLFPMSVGASTVLLEKAGPDDLLPAIMQYKATICFTAPTAYRAMLSKLEGYDISSLRKCVSAGEPLPKSTFEAWRDATGIRLMDGIGATEMLHIFIAAREEEIRPGATGKPVPGYEAKVIDEEGRDLPPGSVGRLAVRGPTGCRYLADERQGKYVQDGWNITGDTYLMDEDGYFWYQARSDDMIISAGYNIAGPEVEAALLTHPAVAECGVVGAPDDGRGIVVKAYVVLRPDHAPSAELTKALQDHVKQEIAPYKYPRLIEFVDALPRTQTGKLQRFELRRIAQDVAKPQEAMGV</sequence>
<evidence type="ECO:0000313" key="4">
    <source>
        <dbReference type="EMBL" id="MFC1459747.1"/>
    </source>
</evidence>
<dbReference type="Pfam" id="PF13193">
    <property type="entry name" value="AMP-binding_C"/>
    <property type="match status" value="1"/>
</dbReference>
<dbReference type="RefSeq" id="WP_377031261.1">
    <property type="nucleotide sequence ID" value="NZ_JBHOMY010000119.1"/>
</dbReference>
<dbReference type="InterPro" id="IPR011957">
    <property type="entry name" value="Benz_CoA_lig"/>
</dbReference>
<evidence type="ECO:0000259" key="2">
    <source>
        <dbReference type="Pfam" id="PF00501"/>
    </source>
</evidence>
<keyword evidence="1 4" id="KW-0436">Ligase</keyword>
<dbReference type="Gene3D" id="3.40.50.12780">
    <property type="entry name" value="N-terminal domain of ligase-like"/>
    <property type="match status" value="1"/>
</dbReference>
<evidence type="ECO:0000259" key="3">
    <source>
        <dbReference type="Pfam" id="PF13193"/>
    </source>
</evidence>
<feature type="domain" description="AMP-binding enzyme C-terminal" evidence="3">
    <location>
        <begin position="449"/>
        <end position="527"/>
    </location>
</feature>
<accession>A0ABV6YEN1</accession>
<dbReference type="CDD" id="cd05958">
    <property type="entry name" value="ABCL"/>
    <property type="match status" value="1"/>
</dbReference>
<reference evidence="4 5" key="1">
    <citation type="submission" date="2024-09" db="EMBL/GenBank/DDBJ databases">
        <title>Nodulacao em especies de Leguminosae Basais da Amazonia e Caracterizacao dos Rizobios e Bacterias Associadas aos Nodulos.</title>
        <authorList>
            <person name="Jambeiro I.C.A."/>
            <person name="Lopes I.S."/>
            <person name="Aguiar E.R.G.R."/>
            <person name="Santos A.F.J."/>
            <person name="Dos Santos J.M.F."/>
            <person name="Gross E."/>
        </authorList>
    </citation>
    <scope>NUCLEOTIDE SEQUENCE [LARGE SCALE GENOMIC DNA]</scope>
    <source>
        <strain evidence="4 5">BRUESC1165</strain>
    </source>
</reference>
<dbReference type="InterPro" id="IPR025110">
    <property type="entry name" value="AMP-bd_C"/>
</dbReference>
<dbReference type="EMBL" id="JBHOMY010000119">
    <property type="protein sequence ID" value="MFC1459747.1"/>
    <property type="molecule type" value="Genomic_DNA"/>
</dbReference>
<dbReference type="SUPFAM" id="SSF56801">
    <property type="entry name" value="Acetyl-CoA synthetase-like"/>
    <property type="match status" value="1"/>
</dbReference>
<dbReference type="Gene3D" id="3.30.300.30">
    <property type="match status" value="1"/>
</dbReference>
<organism evidence="4 5">
    <name type="scientific">Microvirga arabica</name>
    <dbReference type="NCBI Taxonomy" id="1128671"/>
    <lineage>
        <taxon>Bacteria</taxon>
        <taxon>Pseudomonadati</taxon>
        <taxon>Pseudomonadota</taxon>
        <taxon>Alphaproteobacteria</taxon>
        <taxon>Hyphomicrobiales</taxon>
        <taxon>Methylobacteriaceae</taxon>
        <taxon>Microvirga</taxon>
    </lineage>
</organism>
<evidence type="ECO:0000313" key="5">
    <source>
        <dbReference type="Proteomes" id="UP001593940"/>
    </source>
</evidence>
<name>A0ABV6YEN1_9HYPH</name>
<feature type="domain" description="AMP-dependent synthetase/ligase" evidence="2">
    <location>
        <begin position="50"/>
        <end position="395"/>
    </location>
</feature>
<dbReference type="GO" id="GO:0016874">
    <property type="term" value="F:ligase activity"/>
    <property type="evidence" value="ECO:0007669"/>
    <property type="project" value="UniProtKB-KW"/>
</dbReference>
<dbReference type="PANTHER" id="PTHR43352">
    <property type="entry name" value="ACETYL-COA SYNTHETASE"/>
    <property type="match status" value="1"/>
</dbReference>
<evidence type="ECO:0000256" key="1">
    <source>
        <dbReference type="ARBA" id="ARBA00022598"/>
    </source>
</evidence>
<dbReference type="InterPro" id="IPR045851">
    <property type="entry name" value="AMP-bd_C_sf"/>
</dbReference>